<dbReference type="PROSITE" id="PS00028">
    <property type="entry name" value="ZINC_FINGER_C2H2_1"/>
    <property type="match status" value="1"/>
</dbReference>
<evidence type="ECO:0000256" key="8">
    <source>
        <dbReference type="SAM" id="MobiDB-lite"/>
    </source>
</evidence>
<dbReference type="PANTHER" id="PTHR16515:SF49">
    <property type="entry name" value="GASTRULA ZINC FINGER PROTEIN XLCGF49.1-LIKE-RELATED"/>
    <property type="match status" value="1"/>
</dbReference>
<dbReference type="Proteomes" id="UP001383192">
    <property type="component" value="Unassembled WGS sequence"/>
</dbReference>
<dbReference type="AlphaFoldDB" id="A0AAW0BXH3"/>
<dbReference type="InterPro" id="IPR022755">
    <property type="entry name" value="Znf_C2H2_jaz"/>
</dbReference>
<dbReference type="EMBL" id="JAYKXP010000070">
    <property type="protein sequence ID" value="KAK7031192.1"/>
    <property type="molecule type" value="Genomic_DNA"/>
</dbReference>
<evidence type="ECO:0000259" key="9">
    <source>
        <dbReference type="PROSITE" id="PS50157"/>
    </source>
</evidence>
<reference evidence="10 11" key="1">
    <citation type="submission" date="2024-01" db="EMBL/GenBank/DDBJ databases">
        <title>A draft genome for a cacao thread blight-causing isolate of Paramarasmius palmivorus.</title>
        <authorList>
            <person name="Baruah I.K."/>
            <person name="Bukari Y."/>
            <person name="Amoako-Attah I."/>
            <person name="Meinhardt L.W."/>
            <person name="Bailey B.A."/>
            <person name="Cohen S.P."/>
        </authorList>
    </citation>
    <scope>NUCLEOTIDE SEQUENCE [LARGE SCALE GENOMIC DNA]</scope>
    <source>
        <strain evidence="10 11">GH-12</strain>
    </source>
</reference>
<dbReference type="SUPFAM" id="SSF57667">
    <property type="entry name" value="beta-beta-alpha zinc fingers"/>
    <property type="match status" value="1"/>
</dbReference>
<dbReference type="Pfam" id="PF12171">
    <property type="entry name" value="zf-C2H2_jaz"/>
    <property type="match status" value="1"/>
</dbReference>
<dbReference type="GO" id="GO:0005634">
    <property type="term" value="C:nucleus"/>
    <property type="evidence" value="ECO:0007669"/>
    <property type="project" value="UniProtKB-SubCell"/>
</dbReference>
<evidence type="ECO:0000256" key="6">
    <source>
        <dbReference type="ARBA" id="ARBA00023242"/>
    </source>
</evidence>
<dbReference type="PANTHER" id="PTHR16515">
    <property type="entry name" value="PR DOMAIN ZINC FINGER PROTEIN"/>
    <property type="match status" value="1"/>
</dbReference>
<comment type="caution">
    <text evidence="10">The sequence shown here is derived from an EMBL/GenBank/DDBJ whole genome shotgun (WGS) entry which is preliminary data.</text>
</comment>
<dbReference type="FunFam" id="3.30.160.60:FF:000100">
    <property type="entry name" value="Zinc finger 45-like"/>
    <property type="match status" value="1"/>
</dbReference>
<dbReference type="InterPro" id="IPR013087">
    <property type="entry name" value="Znf_C2H2_type"/>
</dbReference>
<evidence type="ECO:0000256" key="1">
    <source>
        <dbReference type="ARBA" id="ARBA00004123"/>
    </source>
</evidence>
<dbReference type="GO" id="GO:0010468">
    <property type="term" value="P:regulation of gene expression"/>
    <property type="evidence" value="ECO:0007669"/>
    <property type="project" value="TreeGrafter"/>
</dbReference>
<dbReference type="InterPro" id="IPR050331">
    <property type="entry name" value="Zinc_finger"/>
</dbReference>
<dbReference type="Pfam" id="PF00096">
    <property type="entry name" value="zf-C2H2"/>
    <property type="match status" value="1"/>
</dbReference>
<feature type="domain" description="C2H2-type" evidence="9">
    <location>
        <begin position="330"/>
        <end position="357"/>
    </location>
</feature>
<proteinExistence type="predicted"/>
<accession>A0AAW0BXH3</accession>
<evidence type="ECO:0000256" key="5">
    <source>
        <dbReference type="ARBA" id="ARBA00022833"/>
    </source>
</evidence>
<feature type="region of interest" description="Disordered" evidence="8">
    <location>
        <begin position="187"/>
        <end position="217"/>
    </location>
</feature>
<feature type="domain" description="C2H2-type" evidence="9">
    <location>
        <begin position="358"/>
        <end position="385"/>
    </location>
</feature>
<keyword evidence="5" id="KW-0862">Zinc</keyword>
<organism evidence="10 11">
    <name type="scientific">Paramarasmius palmivorus</name>
    <dbReference type="NCBI Taxonomy" id="297713"/>
    <lineage>
        <taxon>Eukaryota</taxon>
        <taxon>Fungi</taxon>
        <taxon>Dikarya</taxon>
        <taxon>Basidiomycota</taxon>
        <taxon>Agaricomycotina</taxon>
        <taxon>Agaricomycetes</taxon>
        <taxon>Agaricomycetidae</taxon>
        <taxon>Agaricales</taxon>
        <taxon>Marasmiineae</taxon>
        <taxon>Marasmiaceae</taxon>
        <taxon>Paramarasmius</taxon>
    </lineage>
</organism>
<keyword evidence="4 7" id="KW-0863">Zinc-finger</keyword>
<protein>
    <recommendedName>
        <fullName evidence="9">C2H2-type domain-containing protein</fullName>
    </recommendedName>
</protein>
<dbReference type="PROSITE" id="PS50157">
    <property type="entry name" value="ZINC_FINGER_C2H2_2"/>
    <property type="match status" value="2"/>
</dbReference>
<evidence type="ECO:0000313" key="11">
    <source>
        <dbReference type="Proteomes" id="UP001383192"/>
    </source>
</evidence>
<keyword evidence="2" id="KW-0479">Metal-binding</keyword>
<comment type="subcellular location">
    <subcellularLocation>
        <location evidence="1">Nucleus</location>
    </subcellularLocation>
</comment>
<keyword evidence="3" id="KW-0677">Repeat</keyword>
<gene>
    <name evidence="10" type="ORF">VNI00_013608</name>
</gene>
<name>A0AAW0BXH3_9AGAR</name>
<dbReference type="GO" id="GO:0008270">
    <property type="term" value="F:zinc ion binding"/>
    <property type="evidence" value="ECO:0007669"/>
    <property type="project" value="UniProtKB-KW"/>
</dbReference>
<evidence type="ECO:0000256" key="2">
    <source>
        <dbReference type="ARBA" id="ARBA00022723"/>
    </source>
</evidence>
<sequence>MDGQTHRRTASFVVTDPDGDAKVIRDDLYNGVPDGLEYELGHMPTFPTDIDNYFLTSHQSPPVPSPSPTTLTPGISSLGLTTEDLHFTSTSFESPAPGTGFEMMDRIKPPQIQTNLPACSSPYSSSTGGITSASTQFSWLPTPVTPSVPGTVPPNFLRLDKPDDLAPNPTLFRNTVYEDTVDPSALRVEPHLGRGRGLAPPPLKRRPRSLSVNHRHRDDASAGYSYSVFSSPGALGLHGGTSVYDAQATSPVKGSEVNSFLESLLFAGSSFEASADGGMTQIELEDGGVLGPGFEFATGDTGSVQRRTIASDDVLKASRKRRKDPGEGEFKCSICSQDFTARHNLTNHINAHRGIKPFECPHCHKYYTTKHVLDRHMKTAVGCRKARTAPRT</sequence>
<evidence type="ECO:0000313" key="10">
    <source>
        <dbReference type="EMBL" id="KAK7031192.1"/>
    </source>
</evidence>
<keyword evidence="6" id="KW-0539">Nucleus</keyword>
<evidence type="ECO:0000256" key="4">
    <source>
        <dbReference type="ARBA" id="ARBA00022771"/>
    </source>
</evidence>
<keyword evidence="11" id="KW-1185">Reference proteome</keyword>
<dbReference type="Gene3D" id="3.30.160.60">
    <property type="entry name" value="Classic Zinc Finger"/>
    <property type="match status" value="2"/>
</dbReference>
<evidence type="ECO:0000256" key="7">
    <source>
        <dbReference type="PROSITE-ProRule" id="PRU00042"/>
    </source>
</evidence>
<evidence type="ECO:0000256" key="3">
    <source>
        <dbReference type="ARBA" id="ARBA00022737"/>
    </source>
</evidence>
<dbReference type="InterPro" id="IPR036236">
    <property type="entry name" value="Znf_C2H2_sf"/>
</dbReference>
<dbReference type="SMART" id="SM00355">
    <property type="entry name" value="ZnF_C2H2"/>
    <property type="match status" value="2"/>
</dbReference>